<keyword evidence="6 7" id="KW-0539">Nucleus</keyword>
<feature type="region of interest" description="Disordered" evidence="8">
    <location>
        <begin position="79"/>
        <end position="122"/>
    </location>
</feature>
<proteinExistence type="inferred from homology"/>
<sequence>MSAIGLTPLEKARLDLSIGYTLNSLFWLYLVTQGVNPKEHAVKQELDRIKGYMNRAKEIADKEKAPKLNTDVAQRFVRSSLWDPETSGETPQSCSEVKVGGEQKNKEQHKRKKKHSGKCHNKKKSNVAHGFYFQYVWIYIYTCK</sequence>
<evidence type="ECO:0000256" key="8">
    <source>
        <dbReference type="SAM" id="MobiDB-lite"/>
    </source>
</evidence>
<keyword evidence="5 7" id="KW-0694">RNA-binding</keyword>
<name>A0ABM1B7L2_LIMPO</name>
<gene>
    <name evidence="10" type="primary">LOC106461177</name>
</gene>
<feature type="compositionally biased region" description="Basic residues" evidence="8">
    <location>
        <begin position="107"/>
        <end position="122"/>
    </location>
</feature>
<comment type="similarity">
    <text evidence="2 7">Belongs to the C1D family.</text>
</comment>
<evidence type="ECO:0000256" key="1">
    <source>
        <dbReference type="ARBA" id="ARBA00004123"/>
    </source>
</evidence>
<dbReference type="PANTHER" id="PTHR15341:SF3">
    <property type="entry name" value="NUCLEAR NUCLEIC ACID-BINDING PROTEIN C1D"/>
    <property type="match status" value="1"/>
</dbReference>
<evidence type="ECO:0000256" key="5">
    <source>
        <dbReference type="ARBA" id="ARBA00022884"/>
    </source>
</evidence>
<dbReference type="InterPro" id="IPR011082">
    <property type="entry name" value="Exosome-assoc_fac/DNA_repair"/>
</dbReference>
<comment type="function">
    <text evidence="7">Plays a role in the recruitment of the exosome to pre-rRNA to mediate the 3'-5' end processing of the 5.8S rRNA.</text>
</comment>
<comment type="subcellular location">
    <subcellularLocation>
        <location evidence="7">Cytoplasm</location>
    </subcellularLocation>
    <subcellularLocation>
        <location evidence="7">Nucleus</location>
        <location evidence="7">Nucleolus</location>
    </subcellularLocation>
    <subcellularLocation>
        <location evidence="1 7">Nucleus</location>
    </subcellularLocation>
</comment>
<evidence type="ECO:0000313" key="9">
    <source>
        <dbReference type="Proteomes" id="UP000694941"/>
    </source>
</evidence>
<dbReference type="Pfam" id="PF04000">
    <property type="entry name" value="Sas10_Utp3"/>
    <property type="match status" value="1"/>
</dbReference>
<dbReference type="Proteomes" id="UP000694941">
    <property type="component" value="Unplaced"/>
</dbReference>
<protein>
    <recommendedName>
        <fullName evidence="3 7">Nuclear nucleic acid-binding protein C1D</fullName>
    </recommendedName>
</protein>
<dbReference type="PANTHER" id="PTHR15341">
    <property type="entry name" value="SUN-COR STEROID HORMONE RECEPTOR CO-REPRESSOR"/>
    <property type="match status" value="1"/>
</dbReference>
<evidence type="ECO:0000256" key="3">
    <source>
        <dbReference type="ARBA" id="ARBA00015212"/>
    </source>
</evidence>
<keyword evidence="7" id="KW-0238">DNA-binding</keyword>
<evidence type="ECO:0000256" key="6">
    <source>
        <dbReference type="ARBA" id="ARBA00023242"/>
    </source>
</evidence>
<keyword evidence="4 7" id="KW-0698">rRNA processing</keyword>
<accession>A0ABM1B7L2</accession>
<evidence type="ECO:0000313" key="10">
    <source>
        <dbReference type="RefSeq" id="XP_013776426.1"/>
    </source>
</evidence>
<evidence type="ECO:0000256" key="4">
    <source>
        <dbReference type="ARBA" id="ARBA00022552"/>
    </source>
</evidence>
<organism evidence="9 10">
    <name type="scientific">Limulus polyphemus</name>
    <name type="common">Atlantic horseshoe crab</name>
    <dbReference type="NCBI Taxonomy" id="6850"/>
    <lineage>
        <taxon>Eukaryota</taxon>
        <taxon>Metazoa</taxon>
        <taxon>Ecdysozoa</taxon>
        <taxon>Arthropoda</taxon>
        <taxon>Chelicerata</taxon>
        <taxon>Merostomata</taxon>
        <taxon>Xiphosura</taxon>
        <taxon>Limulidae</taxon>
        <taxon>Limulus</taxon>
    </lineage>
</organism>
<evidence type="ECO:0000256" key="7">
    <source>
        <dbReference type="RuleBase" id="RU368003"/>
    </source>
</evidence>
<evidence type="ECO:0000256" key="2">
    <source>
        <dbReference type="ARBA" id="ARBA00009154"/>
    </source>
</evidence>
<dbReference type="GeneID" id="106461177"/>
<dbReference type="InterPro" id="IPR007146">
    <property type="entry name" value="Sas10/Utp3/C1D"/>
</dbReference>
<reference evidence="10" key="1">
    <citation type="submission" date="2025-08" db="UniProtKB">
        <authorList>
            <consortium name="RefSeq"/>
        </authorList>
    </citation>
    <scope>IDENTIFICATION</scope>
    <source>
        <tissue evidence="10">Muscle</tissue>
    </source>
</reference>
<dbReference type="RefSeq" id="XP_013776426.1">
    <property type="nucleotide sequence ID" value="XM_013920972.2"/>
</dbReference>
<keyword evidence="7" id="KW-0963">Cytoplasm</keyword>
<keyword evidence="9" id="KW-1185">Reference proteome</keyword>
<comment type="subunit">
    <text evidence="7">Monomer and homodimer.</text>
</comment>